<gene>
    <name evidence="1" type="ORF">EGM_10764</name>
</gene>
<proteinExistence type="predicted"/>
<evidence type="ECO:0000313" key="1">
    <source>
        <dbReference type="EMBL" id="EHH51399.1"/>
    </source>
</evidence>
<feature type="non-terminal residue" evidence="1">
    <location>
        <position position="11"/>
    </location>
</feature>
<feature type="non-terminal residue" evidence="1">
    <location>
        <position position="1"/>
    </location>
</feature>
<dbReference type="Proteomes" id="UP000009130">
    <property type="component" value="Chromosome 2"/>
</dbReference>
<organism>
    <name type="scientific">Macaca fascicularis</name>
    <name type="common">Crab-eating macaque</name>
    <name type="synonym">Cynomolgus monkey</name>
    <dbReference type="NCBI Taxonomy" id="9541"/>
    <lineage>
        <taxon>Eukaryota</taxon>
        <taxon>Metazoa</taxon>
        <taxon>Chordata</taxon>
        <taxon>Craniata</taxon>
        <taxon>Vertebrata</taxon>
        <taxon>Euteleostomi</taxon>
        <taxon>Mammalia</taxon>
        <taxon>Eutheria</taxon>
        <taxon>Euarchontoglires</taxon>
        <taxon>Primates</taxon>
        <taxon>Haplorrhini</taxon>
        <taxon>Catarrhini</taxon>
        <taxon>Cercopithecidae</taxon>
        <taxon>Cercopithecinae</taxon>
        <taxon>Macaca</taxon>
    </lineage>
</organism>
<name>G7NYI1_MACFA</name>
<sequence length="11" mass="1215">LTRARSESPQA</sequence>
<dbReference type="EMBL" id="CM001277">
    <property type="protein sequence ID" value="EHH51399.1"/>
    <property type="molecule type" value="Genomic_DNA"/>
</dbReference>
<reference evidence="1" key="1">
    <citation type="journal article" date="2011" name="Nat. Biotechnol.">
        <title>Genome sequencing and comparison of two nonhuman primate animal models, the cynomolgus and Chinese rhesus macaques.</title>
        <authorList>
            <person name="Yan G."/>
            <person name="Zhang G."/>
            <person name="Fang X."/>
            <person name="Zhang Y."/>
            <person name="Li C."/>
            <person name="Ling F."/>
            <person name="Cooper D.N."/>
            <person name="Li Q."/>
            <person name="Li Y."/>
            <person name="van Gool A.J."/>
            <person name="Du H."/>
            <person name="Chen J."/>
            <person name="Chen R."/>
            <person name="Zhang P."/>
            <person name="Huang Z."/>
            <person name="Thompson J.R."/>
            <person name="Meng Y."/>
            <person name="Bai Y."/>
            <person name="Wang J."/>
            <person name="Zhuo M."/>
            <person name="Wang T."/>
            <person name="Huang Y."/>
            <person name="Wei L."/>
            <person name="Li J."/>
            <person name="Wang Z."/>
            <person name="Hu H."/>
            <person name="Yang P."/>
            <person name="Le L."/>
            <person name="Stenson P.D."/>
            <person name="Li B."/>
            <person name="Liu X."/>
            <person name="Ball E.V."/>
            <person name="An N."/>
            <person name="Huang Q."/>
            <person name="Zhang Y."/>
            <person name="Fan W."/>
            <person name="Zhang X."/>
            <person name="Li Y."/>
            <person name="Wang W."/>
            <person name="Katze M.G."/>
            <person name="Su B."/>
            <person name="Nielsen R."/>
            <person name="Yang H."/>
            <person name="Wang J."/>
            <person name="Wang X."/>
            <person name="Wang J."/>
        </authorList>
    </citation>
    <scope>NUCLEOTIDE SEQUENCE [LARGE SCALE GENOMIC DNA]</scope>
    <source>
        <strain evidence="1">CE-4</strain>
    </source>
</reference>
<accession>G7NYI1</accession>
<protein>
    <submittedName>
        <fullName evidence="1">Uncharacterized protein</fullName>
    </submittedName>
</protein>